<dbReference type="AlphaFoldDB" id="A0AAD9ZXB8"/>
<proteinExistence type="predicted"/>
<protein>
    <submittedName>
        <fullName evidence="3">Uncharacterized protein</fullName>
    </submittedName>
</protein>
<sequence>MELDSIECVPSLDLTDEDEIQHHHHQFPSLTKPHNNNSNNNTSVSSANQPGTTSVHELLECPVCTNSMYPPIHQVCSFLQSGKWVYSFLSQLFCYYLLCFYELFFLLDS</sequence>
<gene>
    <name evidence="3" type="ORF">Dsin_025926</name>
</gene>
<reference evidence="3" key="1">
    <citation type="journal article" date="2023" name="Plant J.">
        <title>Genome sequences and population genomics provide insights into the demographic history, inbreeding, and mutation load of two 'living fossil' tree species of Dipteronia.</title>
        <authorList>
            <person name="Feng Y."/>
            <person name="Comes H.P."/>
            <person name="Chen J."/>
            <person name="Zhu S."/>
            <person name="Lu R."/>
            <person name="Zhang X."/>
            <person name="Li P."/>
            <person name="Qiu J."/>
            <person name="Olsen K.M."/>
            <person name="Qiu Y."/>
        </authorList>
    </citation>
    <scope>NUCLEOTIDE SEQUENCE</scope>
    <source>
        <strain evidence="3">NBL</strain>
    </source>
</reference>
<keyword evidence="2" id="KW-0472">Membrane</keyword>
<evidence type="ECO:0000256" key="2">
    <source>
        <dbReference type="SAM" id="Phobius"/>
    </source>
</evidence>
<keyword evidence="2" id="KW-0812">Transmembrane</keyword>
<keyword evidence="2" id="KW-1133">Transmembrane helix</keyword>
<evidence type="ECO:0000313" key="4">
    <source>
        <dbReference type="Proteomes" id="UP001281410"/>
    </source>
</evidence>
<dbReference type="EMBL" id="JANJYJ010000008">
    <property type="protein sequence ID" value="KAK3194616.1"/>
    <property type="molecule type" value="Genomic_DNA"/>
</dbReference>
<evidence type="ECO:0000256" key="1">
    <source>
        <dbReference type="SAM" id="MobiDB-lite"/>
    </source>
</evidence>
<evidence type="ECO:0000313" key="3">
    <source>
        <dbReference type="EMBL" id="KAK3194616.1"/>
    </source>
</evidence>
<dbReference type="Proteomes" id="UP001281410">
    <property type="component" value="Unassembled WGS sequence"/>
</dbReference>
<organism evidence="3 4">
    <name type="scientific">Dipteronia sinensis</name>
    <dbReference type="NCBI Taxonomy" id="43782"/>
    <lineage>
        <taxon>Eukaryota</taxon>
        <taxon>Viridiplantae</taxon>
        <taxon>Streptophyta</taxon>
        <taxon>Embryophyta</taxon>
        <taxon>Tracheophyta</taxon>
        <taxon>Spermatophyta</taxon>
        <taxon>Magnoliopsida</taxon>
        <taxon>eudicotyledons</taxon>
        <taxon>Gunneridae</taxon>
        <taxon>Pentapetalae</taxon>
        <taxon>rosids</taxon>
        <taxon>malvids</taxon>
        <taxon>Sapindales</taxon>
        <taxon>Sapindaceae</taxon>
        <taxon>Hippocastanoideae</taxon>
        <taxon>Acereae</taxon>
        <taxon>Dipteronia</taxon>
    </lineage>
</organism>
<accession>A0AAD9ZXB8</accession>
<name>A0AAD9ZXB8_9ROSI</name>
<comment type="caution">
    <text evidence="3">The sequence shown here is derived from an EMBL/GenBank/DDBJ whole genome shotgun (WGS) entry which is preliminary data.</text>
</comment>
<keyword evidence="4" id="KW-1185">Reference proteome</keyword>
<feature type="transmembrane region" description="Helical" evidence="2">
    <location>
        <begin position="84"/>
        <end position="107"/>
    </location>
</feature>
<feature type="region of interest" description="Disordered" evidence="1">
    <location>
        <begin position="25"/>
        <end position="51"/>
    </location>
</feature>
<feature type="compositionally biased region" description="Low complexity" evidence="1">
    <location>
        <begin position="35"/>
        <end position="48"/>
    </location>
</feature>